<evidence type="ECO:0000256" key="6">
    <source>
        <dbReference type="SAM" id="Phobius"/>
    </source>
</evidence>
<keyword evidence="2" id="KW-0813">Transport</keyword>
<dbReference type="EMBL" id="CAADRP010001112">
    <property type="protein sequence ID" value="VFU36015.1"/>
    <property type="molecule type" value="Genomic_DNA"/>
</dbReference>
<feature type="transmembrane region" description="Helical" evidence="6">
    <location>
        <begin position="49"/>
        <end position="76"/>
    </location>
</feature>
<evidence type="ECO:0000313" key="7">
    <source>
        <dbReference type="EMBL" id="VFU36015.1"/>
    </source>
</evidence>
<dbReference type="Pfam" id="PF07690">
    <property type="entry name" value="MFS_1"/>
    <property type="match status" value="1"/>
</dbReference>
<proteinExistence type="predicted"/>
<comment type="subcellular location">
    <subcellularLocation>
        <location evidence="1">Membrane</location>
        <topology evidence="1">Multi-pass membrane protein</topology>
    </subcellularLocation>
</comment>
<evidence type="ECO:0000256" key="5">
    <source>
        <dbReference type="ARBA" id="ARBA00023136"/>
    </source>
</evidence>
<feature type="transmembrane region" description="Helical" evidence="6">
    <location>
        <begin position="225"/>
        <end position="244"/>
    </location>
</feature>
<evidence type="ECO:0000256" key="4">
    <source>
        <dbReference type="ARBA" id="ARBA00022989"/>
    </source>
</evidence>
<name>A0A6N2L506_SALVM</name>
<feature type="transmembrane region" description="Helical" evidence="6">
    <location>
        <begin position="192"/>
        <end position="213"/>
    </location>
</feature>
<evidence type="ECO:0000256" key="3">
    <source>
        <dbReference type="ARBA" id="ARBA00022692"/>
    </source>
</evidence>
<accession>A0A6N2L506</accession>
<gene>
    <name evidence="7" type="ORF">SVIM_LOCUS179764</name>
</gene>
<evidence type="ECO:0008006" key="8">
    <source>
        <dbReference type="Google" id="ProtNLM"/>
    </source>
</evidence>
<keyword evidence="3 6" id="KW-0812">Transmembrane</keyword>
<dbReference type="PANTHER" id="PTHR23504">
    <property type="entry name" value="MAJOR FACILITATOR SUPERFAMILY DOMAIN-CONTAINING PROTEIN 10"/>
    <property type="match status" value="1"/>
</dbReference>
<evidence type="ECO:0000256" key="2">
    <source>
        <dbReference type="ARBA" id="ARBA00022448"/>
    </source>
</evidence>
<feature type="transmembrane region" description="Helical" evidence="6">
    <location>
        <begin position="88"/>
        <end position="107"/>
    </location>
</feature>
<feature type="transmembrane region" description="Helical" evidence="6">
    <location>
        <begin position="7"/>
        <end position="29"/>
    </location>
</feature>
<evidence type="ECO:0000256" key="1">
    <source>
        <dbReference type="ARBA" id="ARBA00004141"/>
    </source>
</evidence>
<dbReference type="InterPro" id="IPR036259">
    <property type="entry name" value="MFS_trans_sf"/>
</dbReference>
<feature type="transmembrane region" description="Helical" evidence="6">
    <location>
        <begin position="256"/>
        <end position="275"/>
    </location>
</feature>
<protein>
    <recommendedName>
        <fullName evidence="8">Major facilitator superfamily (MFS) profile domain-containing protein</fullName>
    </recommendedName>
</protein>
<dbReference type="AlphaFoldDB" id="A0A6N2L506"/>
<dbReference type="GO" id="GO:0016020">
    <property type="term" value="C:membrane"/>
    <property type="evidence" value="ECO:0007669"/>
    <property type="project" value="UniProtKB-SubCell"/>
</dbReference>
<keyword evidence="5 6" id="KW-0472">Membrane</keyword>
<dbReference type="SUPFAM" id="SSF103473">
    <property type="entry name" value="MFS general substrate transporter"/>
    <property type="match status" value="1"/>
</dbReference>
<sequence length="385" mass="41975">MEKFRDLIHLLVTVFLSTFATLIVIPAITDVTMVAVCPAILAYSRTTNFFYAYYVLRTLTAMICEGSINCLAFAYVADNVLERQRTSVFGILSGITAAAFVCGTLAARFLSTALIFQVSAVVAMLAAVYMRVFLQESLPHGENLAQPILKSGQDDHSQDGGDLPMKPMVSKKIPSIQAITSLLRSSVTFSQAAIVAFFNSLSYGGLQASLMYYLKARFHFSKNQYADLMILLGVSGMASQLLFMPFLAPRVAEEKLLAIGLLGGIANALLYSVAWSAWVPYASTILSVFEVFVSPCLRSIVSKQIGPNEQGKAQGCISGIISLANIISPLVYSPLSDDRIFSEYSDKGCSSYFKSQKQQQQQHSSLAVPPSLIGLTFLMYMDKVL</sequence>
<dbReference type="InterPro" id="IPR011701">
    <property type="entry name" value="MFS"/>
</dbReference>
<organism evidence="7">
    <name type="scientific">Salix viminalis</name>
    <name type="common">Common osier</name>
    <name type="synonym">Basket willow</name>
    <dbReference type="NCBI Taxonomy" id="40686"/>
    <lineage>
        <taxon>Eukaryota</taxon>
        <taxon>Viridiplantae</taxon>
        <taxon>Streptophyta</taxon>
        <taxon>Embryophyta</taxon>
        <taxon>Tracheophyta</taxon>
        <taxon>Spermatophyta</taxon>
        <taxon>Magnoliopsida</taxon>
        <taxon>eudicotyledons</taxon>
        <taxon>Gunneridae</taxon>
        <taxon>Pentapetalae</taxon>
        <taxon>rosids</taxon>
        <taxon>fabids</taxon>
        <taxon>Malpighiales</taxon>
        <taxon>Salicaceae</taxon>
        <taxon>Saliceae</taxon>
        <taxon>Salix</taxon>
    </lineage>
</organism>
<keyword evidence="4 6" id="KW-1133">Transmembrane helix</keyword>
<dbReference type="Gene3D" id="1.20.1250.20">
    <property type="entry name" value="MFS general substrate transporter like domains"/>
    <property type="match status" value="1"/>
</dbReference>
<feature type="transmembrane region" description="Helical" evidence="6">
    <location>
        <begin position="113"/>
        <end position="134"/>
    </location>
</feature>
<dbReference type="PANTHER" id="PTHR23504:SF95">
    <property type="entry name" value="MAJOR FACILITATOR SUPERFAMILY PROTEIN"/>
    <property type="match status" value="1"/>
</dbReference>
<dbReference type="GO" id="GO:0022857">
    <property type="term" value="F:transmembrane transporter activity"/>
    <property type="evidence" value="ECO:0007669"/>
    <property type="project" value="InterPro"/>
</dbReference>
<dbReference type="CDD" id="cd17330">
    <property type="entry name" value="MFS_SLC46_TetA_like"/>
    <property type="match status" value="1"/>
</dbReference>
<reference evidence="7" key="1">
    <citation type="submission" date="2019-03" db="EMBL/GenBank/DDBJ databases">
        <authorList>
            <person name="Mank J."/>
            <person name="Almeida P."/>
        </authorList>
    </citation>
    <scope>NUCLEOTIDE SEQUENCE</scope>
    <source>
        <strain evidence="7">78183</strain>
    </source>
</reference>